<dbReference type="EMBL" id="JADGJW010000328">
    <property type="protein sequence ID" value="KAJ3219738.1"/>
    <property type="molecule type" value="Genomic_DNA"/>
</dbReference>
<organism evidence="12 13">
    <name type="scientific">Clydaea vesicula</name>
    <dbReference type="NCBI Taxonomy" id="447962"/>
    <lineage>
        <taxon>Eukaryota</taxon>
        <taxon>Fungi</taxon>
        <taxon>Fungi incertae sedis</taxon>
        <taxon>Chytridiomycota</taxon>
        <taxon>Chytridiomycota incertae sedis</taxon>
        <taxon>Chytridiomycetes</taxon>
        <taxon>Lobulomycetales</taxon>
        <taxon>Lobulomycetaceae</taxon>
        <taxon>Clydaea</taxon>
    </lineage>
</organism>
<comment type="catalytic activity">
    <reaction evidence="8 9">
        <text>DNA(n) + a 2'-deoxyribonucleoside 5'-triphosphate = DNA(n+1) + diphosphate</text>
        <dbReference type="Rhea" id="RHEA:22508"/>
        <dbReference type="Rhea" id="RHEA-COMP:17339"/>
        <dbReference type="Rhea" id="RHEA-COMP:17340"/>
        <dbReference type="ChEBI" id="CHEBI:33019"/>
        <dbReference type="ChEBI" id="CHEBI:61560"/>
        <dbReference type="ChEBI" id="CHEBI:173112"/>
        <dbReference type="EC" id="2.7.7.7"/>
    </reaction>
</comment>
<dbReference type="SUPFAM" id="SSF53098">
    <property type="entry name" value="Ribonuclease H-like"/>
    <property type="match status" value="1"/>
</dbReference>
<dbReference type="SUPFAM" id="SSF56672">
    <property type="entry name" value="DNA/RNA polymerases"/>
    <property type="match status" value="1"/>
</dbReference>
<feature type="domain" description="DNA-directed DNA polymerase family B multifunctional" evidence="10">
    <location>
        <begin position="380"/>
        <end position="676"/>
    </location>
</feature>
<dbReference type="Gene3D" id="3.30.420.10">
    <property type="entry name" value="Ribonuclease H-like superfamily/Ribonuclease H"/>
    <property type="match status" value="1"/>
</dbReference>
<dbReference type="PRINTS" id="PR00106">
    <property type="entry name" value="DNAPOLB"/>
</dbReference>
<dbReference type="Proteomes" id="UP001211065">
    <property type="component" value="Unassembled WGS sequence"/>
</dbReference>
<keyword evidence="6 9" id="KW-0238">DNA-binding</keyword>
<dbReference type="GO" id="GO:0003899">
    <property type="term" value="F:DNA-directed RNA polymerase activity"/>
    <property type="evidence" value="ECO:0007669"/>
    <property type="project" value="InterPro"/>
</dbReference>
<dbReference type="InterPro" id="IPR037033">
    <property type="entry name" value="DNA-dir_RNAP_su2_hyb_sf"/>
</dbReference>
<dbReference type="InterPro" id="IPR007120">
    <property type="entry name" value="DNA-dir_RNAP_su2_dom"/>
</dbReference>
<keyword evidence="4 9" id="KW-0548">Nucleotidyltransferase</keyword>
<dbReference type="Gene3D" id="1.10.287.690">
    <property type="entry name" value="Helix hairpin bin"/>
    <property type="match status" value="1"/>
</dbReference>
<dbReference type="InterPro" id="IPR023211">
    <property type="entry name" value="DNA_pol_palm_dom_sf"/>
</dbReference>
<evidence type="ECO:0000259" key="11">
    <source>
        <dbReference type="Pfam" id="PF00562"/>
    </source>
</evidence>
<comment type="similarity">
    <text evidence="1 9">Belongs to the DNA polymerase type-B family.</text>
</comment>
<evidence type="ECO:0000313" key="13">
    <source>
        <dbReference type="Proteomes" id="UP001211065"/>
    </source>
</evidence>
<dbReference type="GO" id="GO:0000428">
    <property type="term" value="C:DNA-directed RNA polymerase complex"/>
    <property type="evidence" value="ECO:0007669"/>
    <property type="project" value="UniProtKB-KW"/>
</dbReference>
<evidence type="ECO:0000256" key="1">
    <source>
        <dbReference type="ARBA" id="ARBA00005755"/>
    </source>
</evidence>
<accession>A0AAD5U039</accession>
<dbReference type="Pfam" id="PF00562">
    <property type="entry name" value="RNA_pol_Rpb2_6"/>
    <property type="match status" value="1"/>
</dbReference>
<dbReference type="SUPFAM" id="SSF64484">
    <property type="entry name" value="beta and beta-prime subunits of DNA dependent RNA-polymerase"/>
    <property type="match status" value="1"/>
</dbReference>
<reference evidence="12" key="1">
    <citation type="submission" date="2020-05" db="EMBL/GenBank/DDBJ databases">
        <title>Phylogenomic resolution of chytrid fungi.</title>
        <authorList>
            <person name="Stajich J.E."/>
            <person name="Amses K."/>
            <person name="Simmons R."/>
            <person name="Seto K."/>
            <person name="Myers J."/>
            <person name="Bonds A."/>
            <person name="Quandt C.A."/>
            <person name="Barry K."/>
            <person name="Liu P."/>
            <person name="Grigoriev I."/>
            <person name="Longcore J.E."/>
            <person name="James T.Y."/>
        </authorList>
    </citation>
    <scope>NUCLEOTIDE SEQUENCE</scope>
    <source>
        <strain evidence="12">JEL0476</strain>
    </source>
</reference>
<keyword evidence="7" id="KW-0804">Transcription</keyword>
<dbReference type="GO" id="GO:0000166">
    <property type="term" value="F:nucleotide binding"/>
    <property type="evidence" value="ECO:0007669"/>
    <property type="project" value="InterPro"/>
</dbReference>
<dbReference type="InterPro" id="IPR036397">
    <property type="entry name" value="RNaseH_sf"/>
</dbReference>
<keyword evidence="5 9" id="KW-0239">DNA-directed DNA polymerase</keyword>
<evidence type="ECO:0000256" key="9">
    <source>
        <dbReference type="RuleBase" id="RU000442"/>
    </source>
</evidence>
<dbReference type="PANTHER" id="PTHR10322:SF23">
    <property type="entry name" value="DNA POLYMERASE DELTA CATALYTIC SUBUNIT"/>
    <property type="match status" value="1"/>
</dbReference>
<evidence type="ECO:0000256" key="3">
    <source>
        <dbReference type="ARBA" id="ARBA00022679"/>
    </source>
</evidence>
<dbReference type="Gene3D" id="3.90.1600.10">
    <property type="entry name" value="Palm domain of DNA polymerase"/>
    <property type="match status" value="1"/>
</dbReference>
<evidence type="ECO:0000256" key="2">
    <source>
        <dbReference type="ARBA" id="ARBA00022478"/>
    </source>
</evidence>
<dbReference type="Pfam" id="PF00136">
    <property type="entry name" value="DNA_pol_B"/>
    <property type="match status" value="1"/>
</dbReference>
<keyword evidence="3 9" id="KW-0808">Transferase</keyword>
<dbReference type="PROSITE" id="PS00116">
    <property type="entry name" value="DNA_POLYMERASE_B"/>
    <property type="match status" value="1"/>
</dbReference>
<evidence type="ECO:0000256" key="5">
    <source>
        <dbReference type="ARBA" id="ARBA00022932"/>
    </source>
</evidence>
<keyword evidence="9" id="KW-0235">DNA replication</keyword>
<dbReference type="Gene3D" id="2.40.270.10">
    <property type="entry name" value="DNA-directed RNA polymerase, subunit 2, domain 6"/>
    <property type="match status" value="1"/>
</dbReference>
<dbReference type="SMART" id="SM00486">
    <property type="entry name" value="POLBc"/>
    <property type="match status" value="1"/>
</dbReference>
<sequence length="1678" mass="190200">MNRYKILLAKGWCPIWVGIEYDEHKISEHFPDGINLSHQRLLDVKLGRTLDRIYVSVPFTMPDSSHFIPLIKHVSDEPGLMLSVFPVSTHSDVSFLRAASICGIGPLSLPGYGISNILTNNLTLRVIGLDIEQTTFYRDGQFPLPHDPLVSIAISTWDGRNLCRTTCGRYDTNEFPHSLGYDVKRLDSSSAIVQWAINFIEINNVDFVCIHSGYGFDIPRMCVHSYPGNSNNFEERNLGRRGKGYDLLVRGATAIDTYWYLDKTHRSDYESLRLDDIAEKHGLGGKVTAPPMNIDVNDDSHDLTDMIYYNMYDSYLHMAIAIKSGCLDEIITLSAFSKCPTFDSARYLTGTMAATLVSSLSLASGKIMDFSPDPRTSIRIEGARVFEPKLGYHKDILLLDFSSLYPSIMIATNISTETVKDFSDCLLLSKIEQNNICGNLCISSLNVKDAITWNVNHIYTFNAGMIAKIDRYPISSTTAALKFLMEERSKESDNPKKNWSLKVSSNSIYGAYGASTSPMYNYLAASSVTLVGRWMISLTEAIGYMCGYESIYGDTDSVFLKSIKSKSIGYISFLKILKNILKFTPFYNFDLKLEAIIDNILISGKKYYVWEGRKAVQNKITGEYSFKPASNTKGMATRRKDRDLIVKNCIHKVVNIIFSDMSHYDKEHELSKYFTIELERIRIGAFKFSEVVKERRKGGDIYVEFVNEAGEVVLINKDVFNPNVHKPSRDHLEKSIIKSCDKILSVARFPGVKDLTRKFMHSKLEIGIHGLVKDLYLVDMQSYLLNDDIVNEDVFREELILHNSETINNVNTYSSIQKLTWKEESAASDTLNKFLSSRILCQEYAEHFCDLSSLPTTLYPPESWFLQDKYIIMVPRLYDPLCGYPISIQGDYYTICQTPSFNVQDMERQVSILAESRQCWTFKALSLHKIDRSSLLGKIAKCYSHNNINTVPMHIFDITCLNEMKSQTIDKVWKDIYSGLSDNVRHTGIYGTLQDNTLIDLRSYEVKDGQPVNENEQFDPNLRSLCEHFSGILDCTYTPTSPDAGNLRSVVHGVRYRIVTPKLLSRCRQLISIISKDLIYDDYEDDFHNAKKEIKDIINKLVEKGAKTSWLMHFMGVVINTNIDKVAKIIHLWLKMSGPCRPSLHTFCTKNVLSLSVTSGCAIRPVSIVNIEDKDLDLLYWIDSLVFNNSTMMYVYGYNTLVTRSAREYMKTFMHMIPYVFNDQAPRPLLASAMSIQAISKPKVEMMSTVVSQYSTFPILRTPLMNAICNDLKDCQSVSIPGFPLLVAFINMRMNYEDSVIISSKINKLKVFSHNGYVCHPYPKSAKDVAVGSTIGPNVEWWRPGHSGVVIGKGHSSSKTAYCIAEMKSKVLEIGDKIATWHGQKFVISQILDEDELPTCIDVKSGKKFKPHIIVASSSIHNRGTIGQIYEAWKTFDLVKSYDFDPKALDTNLVLQESDENSIPPAYTCNVQYPKSQTLVSRKDSNNKPVAIRADYGICNFWPLCHLSRDKQQFLSSVPNSISIPRGRLKGSPVRFGEMEIVTLMMNGYVNVLEELMEGYDLAIVPICSMCRRLSILCDCKGSHPPITDVVTRASLVKTDICRAIYTFHMGECYKKRTFSEHSSSNNSSYSHMTLSPEFYINLYGKPNIISYENNEYIEDDEPAEPVFSQICSSFVYE</sequence>
<keyword evidence="2" id="KW-0240">DNA-directed RNA polymerase</keyword>
<dbReference type="InterPro" id="IPR043502">
    <property type="entry name" value="DNA/RNA_pol_sf"/>
</dbReference>
<name>A0AAD5U039_9FUNG</name>
<dbReference type="PANTHER" id="PTHR10322">
    <property type="entry name" value="DNA POLYMERASE CATALYTIC SUBUNIT"/>
    <property type="match status" value="1"/>
</dbReference>
<comment type="caution">
    <text evidence="12">The sequence shown here is derived from an EMBL/GenBank/DDBJ whole genome shotgun (WGS) entry which is preliminary data.</text>
</comment>
<evidence type="ECO:0000313" key="12">
    <source>
        <dbReference type="EMBL" id="KAJ3219738.1"/>
    </source>
</evidence>
<dbReference type="GO" id="GO:0003887">
    <property type="term" value="F:DNA-directed DNA polymerase activity"/>
    <property type="evidence" value="ECO:0007669"/>
    <property type="project" value="UniProtKB-KW"/>
</dbReference>
<evidence type="ECO:0000256" key="6">
    <source>
        <dbReference type="ARBA" id="ARBA00023125"/>
    </source>
</evidence>
<dbReference type="GO" id="GO:0003677">
    <property type="term" value="F:DNA binding"/>
    <property type="evidence" value="ECO:0007669"/>
    <property type="project" value="UniProtKB-KW"/>
</dbReference>
<dbReference type="InterPro" id="IPR006134">
    <property type="entry name" value="DNA-dir_DNA_pol_B_multi_dom"/>
</dbReference>
<gene>
    <name evidence="12" type="ORF">HK099_004578</name>
</gene>
<evidence type="ECO:0000256" key="4">
    <source>
        <dbReference type="ARBA" id="ARBA00022695"/>
    </source>
</evidence>
<dbReference type="InterPro" id="IPR017964">
    <property type="entry name" value="DNA-dir_DNA_pol_B_CS"/>
</dbReference>
<dbReference type="InterPro" id="IPR006172">
    <property type="entry name" value="DNA-dir_DNA_pol_B"/>
</dbReference>
<dbReference type="InterPro" id="IPR012337">
    <property type="entry name" value="RNaseH-like_sf"/>
</dbReference>
<keyword evidence="13" id="KW-1185">Reference proteome</keyword>
<dbReference type="EC" id="2.7.7.7" evidence="9"/>
<dbReference type="InterPro" id="IPR050240">
    <property type="entry name" value="DNA_pol_type-B"/>
</dbReference>
<evidence type="ECO:0000256" key="8">
    <source>
        <dbReference type="ARBA" id="ARBA00049244"/>
    </source>
</evidence>
<feature type="domain" description="DNA-directed RNA polymerase subunit 2 hybrid-binding" evidence="11">
    <location>
        <begin position="1359"/>
        <end position="1432"/>
    </location>
</feature>
<evidence type="ECO:0000256" key="7">
    <source>
        <dbReference type="ARBA" id="ARBA00023163"/>
    </source>
</evidence>
<dbReference type="GO" id="GO:0006261">
    <property type="term" value="P:DNA-templated DNA replication"/>
    <property type="evidence" value="ECO:0007669"/>
    <property type="project" value="TreeGrafter"/>
</dbReference>
<evidence type="ECO:0000259" key="10">
    <source>
        <dbReference type="Pfam" id="PF00136"/>
    </source>
</evidence>
<protein>
    <recommendedName>
        <fullName evidence="9">DNA polymerase</fullName>
        <ecNumber evidence="9">2.7.7.7</ecNumber>
    </recommendedName>
</protein>
<dbReference type="GO" id="GO:0006351">
    <property type="term" value="P:DNA-templated transcription"/>
    <property type="evidence" value="ECO:0007669"/>
    <property type="project" value="InterPro"/>
</dbReference>
<proteinExistence type="inferred from homology"/>